<evidence type="ECO:0000313" key="2">
    <source>
        <dbReference type="Proteomes" id="UP001153620"/>
    </source>
</evidence>
<dbReference type="OrthoDB" id="265717at2759"/>
<dbReference type="SUPFAM" id="SSF82199">
    <property type="entry name" value="SET domain"/>
    <property type="match status" value="1"/>
</dbReference>
<organism evidence="1 2">
    <name type="scientific">Chironomus riparius</name>
    <dbReference type="NCBI Taxonomy" id="315576"/>
    <lineage>
        <taxon>Eukaryota</taxon>
        <taxon>Metazoa</taxon>
        <taxon>Ecdysozoa</taxon>
        <taxon>Arthropoda</taxon>
        <taxon>Hexapoda</taxon>
        <taxon>Insecta</taxon>
        <taxon>Pterygota</taxon>
        <taxon>Neoptera</taxon>
        <taxon>Endopterygota</taxon>
        <taxon>Diptera</taxon>
        <taxon>Nematocera</taxon>
        <taxon>Chironomoidea</taxon>
        <taxon>Chironomidae</taxon>
        <taxon>Chironominae</taxon>
        <taxon>Chironomus</taxon>
    </lineage>
</organism>
<gene>
    <name evidence="1" type="ORF">CHIRRI_LOCUS61</name>
</gene>
<dbReference type="Gene3D" id="2.170.270.10">
    <property type="entry name" value="SET domain"/>
    <property type="match status" value="1"/>
</dbReference>
<dbReference type="Gene3D" id="6.10.140.2220">
    <property type="match status" value="1"/>
</dbReference>
<reference evidence="1" key="2">
    <citation type="submission" date="2022-10" db="EMBL/GenBank/DDBJ databases">
        <authorList>
            <consortium name="ENA_rothamsted_submissions"/>
            <consortium name="culmorum"/>
            <person name="King R."/>
        </authorList>
    </citation>
    <scope>NUCLEOTIDE SEQUENCE</scope>
</reference>
<evidence type="ECO:0000313" key="1">
    <source>
        <dbReference type="EMBL" id="CAG9797060.1"/>
    </source>
</evidence>
<dbReference type="PANTHER" id="PTHR46455">
    <property type="entry name" value="SET AND MYND DOMAIN CONTAINING, ARTHROPOD-SPECIFIC, MEMBER 4, ISOFORM A"/>
    <property type="match status" value="1"/>
</dbReference>
<dbReference type="EMBL" id="OU895877">
    <property type="protein sequence ID" value="CAG9797060.1"/>
    <property type="molecule type" value="Genomic_DNA"/>
</dbReference>
<dbReference type="Proteomes" id="UP001153620">
    <property type="component" value="Chromosome 1"/>
</dbReference>
<proteinExistence type="predicted"/>
<accession>A0A9N9RHC7</accession>
<dbReference type="CDD" id="cd20071">
    <property type="entry name" value="SET_SMYD"/>
    <property type="match status" value="1"/>
</dbReference>
<reference evidence="1" key="1">
    <citation type="submission" date="2022-01" db="EMBL/GenBank/DDBJ databases">
        <authorList>
            <person name="King R."/>
        </authorList>
    </citation>
    <scope>NUCLEOTIDE SEQUENCE</scope>
</reference>
<evidence type="ECO:0008006" key="3">
    <source>
        <dbReference type="Google" id="ProtNLM"/>
    </source>
</evidence>
<name>A0A9N9RHC7_9DIPT</name>
<dbReference type="PANTHER" id="PTHR46455:SF7">
    <property type="entry name" value="RE12806P"/>
    <property type="match status" value="1"/>
</dbReference>
<dbReference type="Gene3D" id="1.10.220.160">
    <property type="match status" value="1"/>
</dbReference>
<keyword evidence="2" id="KW-1185">Reference proteome</keyword>
<dbReference type="InterPro" id="IPR053010">
    <property type="entry name" value="SET_SmydA-8"/>
</dbReference>
<dbReference type="InterPro" id="IPR046341">
    <property type="entry name" value="SET_dom_sf"/>
</dbReference>
<sequence length="490" mass="56305">MQKFSIEKNSELGRYTIATENLQPGSYLFDELPFAVGPKARSLCCCLECYCLIDGTASGSRCEKCSWPLCNDCSKLTEFSAHKRECEVFQAAKCKFYNLPDPNVSCIQLDCITPLRVLLEREADMDRWNIEVDPMEDHRDKRFETDAWDADQQNIVGYLLGPCKLKDRGITEEIIQKVIGILEVNAFEAKTLKGDYVRCLYPKLAILSHSCIPNTTHAIHPSENFKLNVRSTIAISKGSQLYSCYTYTLNGTMDRQQHLMEGKYFQCHCERCSDPTELGTHFSSMKCRDCLYGDVDSSNPLDAEAIWKCNKCPMEIPAESIRESLKALQNEIECTNSVEFLEFSLEEYEGILHPNHYIMISMKSALIDSYGHMKSYLLAELPDILLHRKIELCEELLSILDIFEKGMSRARALMMYELHAPIVLYARSQYDIGHLTKLEYLEQLEKARRILNESREILEWEDENVCLIVISARKSQETLEKLIVSLEMEQ</sequence>
<dbReference type="AlphaFoldDB" id="A0A9N9RHC7"/>
<protein>
    <recommendedName>
        <fullName evidence="3">SET domain-containing protein</fullName>
    </recommendedName>
</protein>